<protein>
    <submittedName>
        <fullName evidence="13">Putative cytochrome</fullName>
    </submittedName>
</protein>
<evidence type="ECO:0000259" key="12">
    <source>
        <dbReference type="PROSITE" id="PS50939"/>
    </source>
</evidence>
<dbReference type="GO" id="GO:0046872">
    <property type="term" value="F:metal ion binding"/>
    <property type="evidence" value="ECO:0007669"/>
    <property type="project" value="UniProtKB-KW"/>
</dbReference>
<dbReference type="PANTHER" id="PTHR10106">
    <property type="entry name" value="CYTOCHROME B561-RELATED"/>
    <property type="match status" value="1"/>
</dbReference>
<feature type="transmembrane region" description="Helical" evidence="11">
    <location>
        <begin position="206"/>
        <end position="227"/>
    </location>
</feature>
<keyword evidence="8 11" id="KW-1133">Transmembrane helix</keyword>
<evidence type="ECO:0000313" key="13">
    <source>
        <dbReference type="EMBL" id="MBY07400.1"/>
    </source>
</evidence>
<feature type="transmembrane region" description="Helical" evidence="11">
    <location>
        <begin position="130"/>
        <end position="152"/>
    </location>
</feature>
<dbReference type="PANTHER" id="PTHR10106:SF0">
    <property type="entry name" value="LD36721P"/>
    <property type="match status" value="1"/>
</dbReference>
<evidence type="ECO:0000256" key="3">
    <source>
        <dbReference type="ARBA" id="ARBA00022448"/>
    </source>
</evidence>
<feature type="transmembrane region" description="Helical" evidence="11">
    <location>
        <begin position="164"/>
        <end position="186"/>
    </location>
</feature>
<organism evidence="13">
    <name type="scientific">Ornithodoros turicata</name>
    <dbReference type="NCBI Taxonomy" id="34597"/>
    <lineage>
        <taxon>Eukaryota</taxon>
        <taxon>Metazoa</taxon>
        <taxon>Ecdysozoa</taxon>
        <taxon>Arthropoda</taxon>
        <taxon>Chelicerata</taxon>
        <taxon>Arachnida</taxon>
        <taxon>Acari</taxon>
        <taxon>Parasitiformes</taxon>
        <taxon>Ixodida</taxon>
        <taxon>Ixodoidea</taxon>
        <taxon>Argasidae</taxon>
        <taxon>Ornithodorinae</taxon>
        <taxon>Ornithodoros</taxon>
    </lineage>
</organism>
<keyword evidence="5 11" id="KW-0812">Transmembrane</keyword>
<evidence type="ECO:0000256" key="1">
    <source>
        <dbReference type="ARBA" id="ARBA00001970"/>
    </source>
</evidence>
<feature type="domain" description="Cytochrome b561" evidence="12">
    <location>
        <begin position="22"/>
        <end position="228"/>
    </location>
</feature>
<keyword evidence="10 11" id="KW-0472">Membrane</keyword>
<evidence type="ECO:0000256" key="8">
    <source>
        <dbReference type="ARBA" id="ARBA00022989"/>
    </source>
</evidence>
<dbReference type="GO" id="GO:0016491">
    <property type="term" value="F:oxidoreductase activity"/>
    <property type="evidence" value="ECO:0007669"/>
    <property type="project" value="InterPro"/>
</dbReference>
<comment type="subcellular location">
    <subcellularLocation>
        <location evidence="2">Membrane</location>
        <topology evidence="2">Multi-pass membrane protein</topology>
    </subcellularLocation>
</comment>
<feature type="transmembrane region" description="Helical" evidence="11">
    <location>
        <begin position="57"/>
        <end position="78"/>
    </location>
</feature>
<reference evidence="13" key="1">
    <citation type="submission" date="2018-03" db="EMBL/GenBank/DDBJ databases">
        <title>The relapsing fever spirochete Borrelia turicatae persists in the highly oxidative environment of its soft-bodied tick vector.</title>
        <authorList>
            <person name="Bourret T.J."/>
            <person name="Boyle W.K."/>
            <person name="Valenzuela J.G."/>
            <person name="Oliveira F."/>
            <person name="Lopez J.E."/>
        </authorList>
    </citation>
    <scope>NUCLEOTIDE SEQUENCE</scope>
    <source>
        <strain evidence="13">Kansas strain/isolate</strain>
        <tissue evidence="13">Salivary glands</tissue>
    </source>
</reference>
<evidence type="ECO:0000256" key="7">
    <source>
        <dbReference type="ARBA" id="ARBA00022982"/>
    </source>
</evidence>
<feature type="transmembrane region" description="Helical" evidence="11">
    <location>
        <begin position="15"/>
        <end position="37"/>
    </location>
</feature>
<dbReference type="FunFam" id="1.20.120.1770:FF:000001">
    <property type="entry name" value="Cytochrome b reductase 1"/>
    <property type="match status" value="1"/>
</dbReference>
<keyword evidence="3" id="KW-0813">Transport</keyword>
<dbReference type="GO" id="GO:0016020">
    <property type="term" value="C:membrane"/>
    <property type="evidence" value="ECO:0007669"/>
    <property type="project" value="UniProtKB-SubCell"/>
</dbReference>
<keyword evidence="4" id="KW-0349">Heme</keyword>
<feature type="transmembrane region" description="Helical" evidence="11">
    <location>
        <begin position="90"/>
        <end position="110"/>
    </location>
</feature>
<accession>A0A2R5LD04</accession>
<evidence type="ECO:0000256" key="11">
    <source>
        <dbReference type="SAM" id="Phobius"/>
    </source>
</evidence>
<sequence length="252" mass="27732">MDPYMGVGPPPDLRVFTVGFGLVQLVGLTCVVLVAVWTNHFLGGFAGPSNPKLEFNYHPLFMVLGLIFCYGNGILVYRVLRHERKTRLKLLHAGLQGLSFIFAVVALKTVFDSHDLVPSPIPNLYSLHSWLGLTAVILFSMQFFVGFVTFLFPGLGQLLRAKYLPLHVFFGLAIFVMAVAAALMGITEKLIFKLTPGGYSAMPNEAYLANFLGLLLVVFASLVVYLATQTAYRRQPLPEEAALPLEPQTPAE</sequence>
<dbReference type="SMART" id="SM00665">
    <property type="entry name" value="B561"/>
    <property type="match status" value="1"/>
</dbReference>
<evidence type="ECO:0000256" key="2">
    <source>
        <dbReference type="ARBA" id="ARBA00004141"/>
    </source>
</evidence>
<evidence type="ECO:0000256" key="6">
    <source>
        <dbReference type="ARBA" id="ARBA00022723"/>
    </source>
</evidence>
<keyword evidence="9" id="KW-0408">Iron</keyword>
<comment type="cofactor">
    <cofactor evidence="1">
        <name>heme b</name>
        <dbReference type="ChEBI" id="CHEBI:60344"/>
    </cofactor>
</comment>
<name>A0A2R5LD04_9ACAR</name>
<dbReference type="AlphaFoldDB" id="A0A2R5LD04"/>
<evidence type="ECO:0000256" key="9">
    <source>
        <dbReference type="ARBA" id="ARBA00023004"/>
    </source>
</evidence>
<evidence type="ECO:0000256" key="5">
    <source>
        <dbReference type="ARBA" id="ARBA00022692"/>
    </source>
</evidence>
<evidence type="ECO:0000256" key="4">
    <source>
        <dbReference type="ARBA" id="ARBA00022617"/>
    </source>
</evidence>
<dbReference type="InterPro" id="IPR006593">
    <property type="entry name" value="Cyt_b561/ferric_Rdtase_TM"/>
</dbReference>
<dbReference type="PROSITE" id="PS50939">
    <property type="entry name" value="CYTOCHROME_B561"/>
    <property type="match status" value="1"/>
</dbReference>
<evidence type="ECO:0000256" key="10">
    <source>
        <dbReference type="ARBA" id="ARBA00023136"/>
    </source>
</evidence>
<keyword evidence="7" id="KW-0249">Electron transport</keyword>
<dbReference type="Pfam" id="PF03188">
    <property type="entry name" value="Cytochrom_B561"/>
    <property type="match status" value="1"/>
</dbReference>
<proteinExistence type="predicted"/>
<dbReference type="InterPro" id="IPR043205">
    <property type="entry name" value="CYB561/CYBRD1-like"/>
</dbReference>
<keyword evidence="6" id="KW-0479">Metal-binding</keyword>
<dbReference type="Gene3D" id="1.20.120.1770">
    <property type="match status" value="1"/>
</dbReference>
<dbReference type="EMBL" id="GGLE01003274">
    <property type="protein sequence ID" value="MBY07400.1"/>
    <property type="molecule type" value="Transcribed_RNA"/>
</dbReference>